<dbReference type="Proteomes" id="UP000060513">
    <property type="component" value="Chromosome"/>
</dbReference>
<evidence type="ECO:0000313" key="2">
    <source>
        <dbReference type="Proteomes" id="UP000060513"/>
    </source>
</evidence>
<dbReference type="EMBL" id="CP011340">
    <property type="protein sequence ID" value="ALC21380.1"/>
    <property type="molecule type" value="Genomic_DNA"/>
</dbReference>
<accession>A0A0M4DIL4</accession>
<dbReference type="PATRIC" id="fig|38300.4.peg.3233"/>
<organism evidence="1">
    <name type="scientific">Streptomyces pristinaespiralis</name>
    <dbReference type="NCBI Taxonomy" id="38300"/>
    <lineage>
        <taxon>Bacteria</taxon>
        <taxon>Bacillati</taxon>
        <taxon>Actinomycetota</taxon>
        <taxon>Actinomycetes</taxon>
        <taxon>Kitasatosporales</taxon>
        <taxon>Streptomycetaceae</taxon>
        <taxon>Streptomyces</taxon>
    </lineage>
</organism>
<dbReference type="OrthoDB" id="4331642at2"/>
<sequence length="167" mass="17667">MRKWCTVLAVLGLTGLTGLAVAAPATAQAASQDRVAAAAASCDPEWPGRNGSMYAWRYTGCEGLLGSSQGNDPNWGDSSGPFQGSDNNAASSVMNAGYVGGNDVVAFYRLSDYQWSQGYGCLLPGEYYADDLSDNRFQYGGSLVIDNNITSHKWVNANECLATSIIT</sequence>
<dbReference type="GeneID" id="97235897"/>
<dbReference type="RefSeq" id="WP_037773930.1">
    <property type="nucleotide sequence ID" value="NZ_CP011340.1"/>
</dbReference>
<reference evidence="1 2" key="1">
    <citation type="submission" date="2015-08" db="EMBL/GenBank/DDBJ databases">
        <title>Genome sequence of the pristinamycin over-producing bacterium Streptomyces pristinaespiralis HCCB10218.</title>
        <authorList>
            <person name="Tian J."/>
            <person name="Yang J."/>
            <person name="Li L."/>
            <person name="Ruan L."/>
            <person name="Wei W."/>
            <person name="Zheng G."/>
            <person name="Wei Z."/>
            <person name="Yang S."/>
            <person name="Ge M."/>
            <person name="Jiang W."/>
            <person name="Lu Y."/>
        </authorList>
    </citation>
    <scope>NUCLEOTIDE SEQUENCE [LARGE SCALE GENOMIC DNA]</scope>
    <source>
        <strain evidence="1 2">HCCB 10218</strain>
    </source>
</reference>
<name>A0A0M4DIL4_STRPR</name>
<dbReference type="KEGG" id="spri:SPRI_3074"/>
<proteinExistence type="predicted"/>
<gene>
    <name evidence="1" type="ORF">SPRI_3074</name>
</gene>
<protein>
    <submittedName>
        <fullName evidence="1">Uncharacterized protein</fullName>
    </submittedName>
</protein>
<dbReference type="AlphaFoldDB" id="A0A0M4DIL4"/>
<evidence type="ECO:0000313" key="1">
    <source>
        <dbReference type="EMBL" id="ALC21380.1"/>
    </source>
</evidence>